<evidence type="ECO:0000259" key="1">
    <source>
        <dbReference type="Pfam" id="PF12728"/>
    </source>
</evidence>
<dbReference type="GO" id="GO:0003677">
    <property type="term" value="F:DNA binding"/>
    <property type="evidence" value="ECO:0007669"/>
    <property type="project" value="InterPro"/>
</dbReference>
<dbReference type="Proteomes" id="UP000580051">
    <property type="component" value="Unassembled WGS sequence"/>
</dbReference>
<reference evidence="2 3" key="1">
    <citation type="journal article" date="2020" name="Front. Microbiol.">
        <title>Single-cell genomics of novel Actinobacteria with the Wood-Ljungdahl pathway discovered in a serpentinizing system.</title>
        <authorList>
            <person name="Merino N."/>
            <person name="Kawai M."/>
            <person name="Boyd E.S."/>
            <person name="Colman D.R."/>
            <person name="McGlynn S.E."/>
            <person name="Nealson K.H."/>
            <person name="Kurokawa K."/>
            <person name="Hongoh Y."/>
        </authorList>
    </citation>
    <scope>NUCLEOTIDE SEQUENCE [LARGE SCALE GENOMIC DNA]</scope>
    <source>
        <strain evidence="2 3">S06</strain>
    </source>
</reference>
<sequence length="214" mass="24430">MDAINYPKQIQLLSVKEVAEITRAGVSTVRAWIREGKLKSVKVGHFRRVRVADLERFIQRGGRDRGADFGPEDHEADLGHTENDLEYWEKRFPPLTKDDPYFELVGIGSSKQFLRAKSTKQEGLEVSTDLREGQEAIHHMDKVALINVMKKEIFPEGDLQTARKILNSLEVSLSQRVIEERLNEGAKLEGLRVLDPEEMERRGEHIPTASEKTD</sequence>
<evidence type="ECO:0000313" key="2">
    <source>
        <dbReference type="EMBL" id="GFP21684.1"/>
    </source>
</evidence>
<proteinExistence type="predicted"/>
<dbReference type="SUPFAM" id="SSF46955">
    <property type="entry name" value="Putative DNA-binding domain"/>
    <property type="match status" value="1"/>
</dbReference>
<dbReference type="NCBIfam" id="TIGR01764">
    <property type="entry name" value="excise"/>
    <property type="match status" value="1"/>
</dbReference>
<dbReference type="InterPro" id="IPR010093">
    <property type="entry name" value="SinI_DNA-bd"/>
</dbReference>
<dbReference type="InterPro" id="IPR009061">
    <property type="entry name" value="DNA-bd_dom_put_sf"/>
</dbReference>
<organism evidence="2 3">
    <name type="scientific">Candidatus Hakubella thermalkaliphila</name>
    <dbReference type="NCBI Taxonomy" id="2754717"/>
    <lineage>
        <taxon>Bacteria</taxon>
        <taxon>Bacillati</taxon>
        <taxon>Actinomycetota</taxon>
        <taxon>Actinomycetota incertae sedis</taxon>
        <taxon>Candidatus Hakubellales</taxon>
        <taxon>Candidatus Hakubellaceae</taxon>
        <taxon>Candidatus Hakubella</taxon>
    </lineage>
</organism>
<comment type="caution">
    <text evidence="2">The sequence shown here is derived from an EMBL/GenBank/DDBJ whole genome shotgun (WGS) entry which is preliminary data.</text>
</comment>
<dbReference type="InterPro" id="IPR041657">
    <property type="entry name" value="HTH_17"/>
</dbReference>
<dbReference type="EMBL" id="BLRV01000083">
    <property type="protein sequence ID" value="GFP21684.1"/>
    <property type="molecule type" value="Genomic_DNA"/>
</dbReference>
<accession>A0A6V8NQL0</accession>
<gene>
    <name evidence="2" type="ORF">HKBW3S06_00911</name>
</gene>
<evidence type="ECO:0000313" key="3">
    <source>
        <dbReference type="Proteomes" id="UP000580051"/>
    </source>
</evidence>
<dbReference type="AlphaFoldDB" id="A0A6V8NQL0"/>
<dbReference type="Pfam" id="PF12728">
    <property type="entry name" value="HTH_17"/>
    <property type="match status" value="1"/>
</dbReference>
<protein>
    <recommendedName>
        <fullName evidence="1">Helix-turn-helix domain-containing protein</fullName>
    </recommendedName>
</protein>
<feature type="domain" description="Helix-turn-helix" evidence="1">
    <location>
        <begin position="12"/>
        <end position="61"/>
    </location>
</feature>
<name>A0A6V8NQL0_9ACTN</name>
<dbReference type="RefSeq" id="WP_176226789.1">
    <property type="nucleotide sequence ID" value="NZ_BLRV01000083.1"/>
</dbReference>